<feature type="compositionally biased region" description="Low complexity" evidence="11">
    <location>
        <begin position="341"/>
        <end position="351"/>
    </location>
</feature>
<keyword evidence="7 10" id="KW-0067">ATP-binding</keyword>
<protein>
    <recommendedName>
        <fullName evidence="1">non-specific serine/threonine protein kinase</fullName>
        <ecNumber evidence="1">2.7.11.1</ecNumber>
    </recommendedName>
</protein>
<feature type="compositionally biased region" description="Polar residues" evidence="11">
    <location>
        <begin position="425"/>
        <end position="439"/>
    </location>
</feature>
<dbReference type="CDD" id="cd14014">
    <property type="entry name" value="STKc_PknB_like"/>
    <property type="match status" value="1"/>
</dbReference>
<feature type="region of interest" description="Disordered" evidence="11">
    <location>
        <begin position="566"/>
        <end position="588"/>
    </location>
</feature>
<comment type="caution">
    <text evidence="14">The sequence shown here is derived from an EMBL/GenBank/DDBJ whole genome shotgun (WGS) entry which is preliminary data.</text>
</comment>
<organism evidence="14 15">
    <name type="scientific">Microtetraspora glauca</name>
    <dbReference type="NCBI Taxonomy" id="1996"/>
    <lineage>
        <taxon>Bacteria</taxon>
        <taxon>Bacillati</taxon>
        <taxon>Actinomycetota</taxon>
        <taxon>Actinomycetes</taxon>
        <taxon>Streptosporangiales</taxon>
        <taxon>Streptosporangiaceae</taxon>
        <taxon>Microtetraspora</taxon>
    </lineage>
</organism>
<evidence type="ECO:0000259" key="12">
    <source>
        <dbReference type="PROSITE" id="PS50011"/>
    </source>
</evidence>
<dbReference type="SMART" id="SM00220">
    <property type="entry name" value="S_TKc"/>
    <property type="match status" value="1"/>
</dbReference>
<dbReference type="Gene3D" id="3.30.200.20">
    <property type="entry name" value="Phosphorylase Kinase, domain 1"/>
    <property type="match status" value="1"/>
</dbReference>
<keyword evidence="4" id="KW-0677">Repeat</keyword>
<dbReference type="PANTHER" id="PTHR43289">
    <property type="entry name" value="MITOGEN-ACTIVATED PROTEIN KINASE KINASE KINASE 20-RELATED"/>
    <property type="match status" value="1"/>
</dbReference>
<dbReference type="Pfam" id="PF00069">
    <property type="entry name" value="Pkinase"/>
    <property type="match status" value="1"/>
</dbReference>
<evidence type="ECO:0000256" key="5">
    <source>
        <dbReference type="ARBA" id="ARBA00022741"/>
    </source>
</evidence>
<dbReference type="InterPro" id="IPR000719">
    <property type="entry name" value="Prot_kinase_dom"/>
</dbReference>
<feature type="compositionally biased region" description="Low complexity" evidence="11">
    <location>
        <begin position="294"/>
        <end position="318"/>
    </location>
</feature>
<dbReference type="Pfam" id="PF03793">
    <property type="entry name" value="PASTA"/>
    <property type="match status" value="1"/>
</dbReference>
<dbReference type="EMBL" id="JBFALK010000008">
    <property type="protein sequence ID" value="MEV0970171.1"/>
    <property type="molecule type" value="Genomic_DNA"/>
</dbReference>
<comment type="catalytic activity">
    <reaction evidence="9">
        <text>L-seryl-[protein] + ATP = O-phospho-L-seryl-[protein] + ADP + H(+)</text>
        <dbReference type="Rhea" id="RHEA:17989"/>
        <dbReference type="Rhea" id="RHEA-COMP:9863"/>
        <dbReference type="Rhea" id="RHEA-COMP:11604"/>
        <dbReference type="ChEBI" id="CHEBI:15378"/>
        <dbReference type="ChEBI" id="CHEBI:29999"/>
        <dbReference type="ChEBI" id="CHEBI:30616"/>
        <dbReference type="ChEBI" id="CHEBI:83421"/>
        <dbReference type="ChEBI" id="CHEBI:456216"/>
        <dbReference type="EC" id="2.7.11.1"/>
    </reaction>
</comment>
<dbReference type="InterPro" id="IPR005543">
    <property type="entry name" value="PASTA_dom"/>
</dbReference>
<feature type="compositionally biased region" description="Pro residues" evidence="11">
    <location>
        <begin position="458"/>
        <end position="491"/>
    </location>
</feature>
<keyword evidence="5 10" id="KW-0547">Nucleotide-binding</keyword>
<dbReference type="InterPro" id="IPR017441">
    <property type="entry name" value="Protein_kinase_ATP_BS"/>
</dbReference>
<evidence type="ECO:0000256" key="6">
    <source>
        <dbReference type="ARBA" id="ARBA00022777"/>
    </source>
</evidence>
<evidence type="ECO:0000256" key="2">
    <source>
        <dbReference type="ARBA" id="ARBA00022527"/>
    </source>
</evidence>
<dbReference type="Gene3D" id="3.30.10.20">
    <property type="match status" value="1"/>
</dbReference>
<dbReference type="PANTHER" id="PTHR43289:SF6">
    <property type="entry name" value="SERINE_THREONINE-PROTEIN KINASE NEKL-3"/>
    <property type="match status" value="1"/>
</dbReference>
<reference evidence="14 15" key="1">
    <citation type="submission" date="2024-06" db="EMBL/GenBank/DDBJ databases">
        <title>The Natural Products Discovery Center: Release of the First 8490 Sequenced Strains for Exploring Actinobacteria Biosynthetic Diversity.</title>
        <authorList>
            <person name="Kalkreuter E."/>
            <person name="Kautsar S.A."/>
            <person name="Yang D."/>
            <person name="Bader C.D."/>
            <person name="Teijaro C.N."/>
            <person name="Fluegel L."/>
            <person name="Davis C.M."/>
            <person name="Simpson J.R."/>
            <person name="Lauterbach L."/>
            <person name="Steele A.D."/>
            <person name="Gui C."/>
            <person name="Meng S."/>
            <person name="Li G."/>
            <person name="Viehrig K."/>
            <person name="Ye F."/>
            <person name="Su P."/>
            <person name="Kiefer A.F."/>
            <person name="Nichols A."/>
            <person name="Cepeda A.J."/>
            <person name="Yan W."/>
            <person name="Fan B."/>
            <person name="Jiang Y."/>
            <person name="Adhikari A."/>
            <person name="Zheng C.-J."/>
            <person name="Schuster L."/>
            <person name="Cowan T.M."/>
            <person name="Smanski M.J."/>
            <person name="Chevrette M.G."/>
            <person name="De Carvalho L.P.S."/>
            <person name="Shen B."/>
        </authorList>
    </citation>
    <scope>NUCLEOTIDE SEQUENCE [LARGE SCALE GENOMIC DNA]</scope>
    <source>
        <strain evidence="14 15">NPDC050100</strain>
    </source>
</reference>
<evidence type="ECO:0000256" key="10">
    <source>
        <dbReference type="PROSITE-ProRule" id="PRU10141"/>
    </source>
</evidence>
<feature type="compositionally biased region" description="Low complexity" evidence="11">
    <location>
        <begin position="566"/>
        <end position="579"/>
    </location>
</feature>
<dbReference type="PROSITE" id="PS00107">
    <property type="entry name" value="PROTEIN_KINASE_ATP"/>
    <property type="match status" value="1"/>
</dbReference>
<feature type="domain" description="Protein kinase" evidence="12">
    <location>
        <begin position="12"/>
        <end position="278"/>
    </location>
</feature>
<evidence type="ECO:0000259" key="13">
    <source>
        <dbReference type="PROSITE" id="PS51178"/>
    </source>
</evidence>
<feature type="compositionally biased region" description="Low complexity" evidence="11">
    <location>
        <begin position="440"/>
        <end position="450"/>
    </location>
</feature>
<evidence type="ECO:0000256" key="7">
    <source>
        <dbReference type="ARBA" id="ARBA00022840"/>
    </source>
</evidence>
<sequence length="588" mass="60121">MVAQGMTLAGRYRLDARLGAGGMGEVWRGEDMVLARTVAVKVLLPGRLDDPGFAVRFQGEARAMATVNHPGVVDVYDYGVTDVPGDGPTAYLVMKFVDGEPLDRLLTRLGRIGPEPAMELIAQAAAALQAVHERGIVHRDVKPGNLLVRQDGTLVLTDFGIARADAASRLTDAGMVLGTAAYCAPEQAEGAPVTPAVDVYALGVVAYECLAGRRPFDGESPVAIALQHIRDEPPPLPPDVPPPVRMVVERALLKDPARRWPDAATMSEAARRSVHPSMRPIHPQLQQPADPGTALSGPDLGGPAAAGYPPATGGYPQATGGYPQATGGYSQATGGYGPPTGGYAPDAGGYASSDYPTQADRAYGAEAWEESPAVPATGTAATSPGPRSSRRRKSRKAPIAAGAAGLAVFAGLAALGINALAASGTDQPGTSTTSPLDVNTATPTSSPSTSKTRRRTPTPTPVLTPPPVVNRPTRTPSPSPSPSASPSPSPSPSESEEPMEKVPSVMGLTEEKAIAKLKALGFNAKVNVAGGAGACTKVTAQDPKGGESAREGATIKIFVTKIACASPSPSATPSVSPSAIPDPGASPN</sequence>
<dbReference type="Proteomes" id="UP001551675">
    <property type="component" value="Unassembled WGS sequence"/>
</dbReference>
<dbReference type="CDD" id="cd06577">
    <property type="entry name" value="PASTA_pknB"/>
    <property type="match status" value="1"/>
</dbReference>
<dbReference type="InterPro" id="IPR008271">
    <property type="entry name" value="Ser/Thr_kinase_AS"/>
</dbReference>
<evidence type="ECO:0000256" key="8">
    <source>
        <dbReference type="ARBA" id="ARBA00047899"/>
    </source>
</evidence>
<dbReference type="SUPFAM" id="SSF56112">
    <property type="entry name" value="Protein kinase-like (PK-like)"/>
    <property type="match status" value="1"/>
</dbReference>
<evidence type="ECO:0000313" key="14">
    <source>
        <dbReference type="EMBL" id="MEV0970171.1"/>
    </source>
</evidence>
<evidence type="ECO:0000256" key="3">
    <source>
        <dbReference type="ARBA" id="ARBA00022679"/>
    </source>
</evidence>
<dbReference type="PROSITE" id="PS00108">
    <property type="entry name" value="PROTEIN_KINASE_ST"/>
    <property type="match status" value="1"/>
</dbReference>
<accession>A0ABV3GFI3</accession>
<gene>
    <name evidence="14" type="ORF">AB0I59_16160</name>
</gene>
<keyword evidence="3" id="KW-0808">Transferase</keyword>
<dbReference type="PROSITE" id="PS50011">
    <property type="entry name" value="PROTEIN_KINASE_DOM"/>
    <property type="match status" value="1"/>
</dbReference>
<dbReference type="EC" id="2.7.11.1" evidence="1"/>
<feature type="binding site" evidence="10">
    <location>
        <position position="41"/>
    </location>
    <ligand>
        <name>ATP</name>
        <dbReference type="ChEBI" id="CHEBI:30616"/>
    </ligand>
</feature>
<feature type="domain" description="PASTA" evidence="13">
    <location>
        <begin position="496"/>
        <end position="561"/>
    </location>
</feature>
<keyword evidence="2" id="KW-0723">Serine/threonine-protein kinase</keyword>
<keyword evidence="15" id="KW-1185">Reference proteome</keyword>
<feature type="region of interest" description="Disordered" evidence="11">
    <location>
        <begin position="259"/>
        <end position="399"/>
    </location>
</feature>
<evidence type="ECO:0000313" key="15">
    <source>
        <dbReference type="Proteomes" id="UP001551675"/>
    </source>
</evidence>
<comment type="catalytic activity">
    <reaction evidence="8">
        <text>L-threonyl-[protein] + ATP = O-phospho-L-threonyl-[protein] + ADP + H(+)</text>
        <dbReference type="Rhea" id="RHEA:46608"/>
        <dbReference type="Rhea" id="RHEA-COMP:11060"/>
        <dbReference type="Rhea" id="RHEA-COMP:11605"/>
        <dbReference type="ChEBI" id="CHEBI:15378"/>
        <dbReference type="ChEBI" id="CHEBI:30013"/>
        <dbReference type="ChEBI" id="CHEBI:30616"/>
        <dbReference type="ChEBI" id="CHEBI:61977"/>
        <dbReference type="ChEBI" id="CHEBI:456216"/>
        <dbReference type="EC" id="2.7.11.1"/>
    </reaction>
</comment>
<proteinExistence type="predicted"/>
<dbReference type="Gene3D" id="1.10.510.10">
    <property type="entry name" value="Transferase(Phosphotransferase) domain 1"/>
    <property type="match status" value="1"/>
</dbReference>
<feature type="region of interest" description="Disordered" evidence="11">
    <location>
        <begin position="424"/>
        <end position="507"/>
    </location>
</feature>
<evidence type="ECO:0000256" key="4">
    <source>
        <dbReference type="ARBA" id="ARBA00022737"/>
    </source>
</evidence>
<evidence type="ECO:0000256" key="1">
    <source>
        <dbReference type="ARBA" id="ARBA00012513"/>
    </source>
</evidence>
<dbReference type="RefSeq" id="WP_358133452.1">
    <property type="nucleotide sequence ID" value="NZ_JBFALK010000008.1"/>
</dbReference>
<keyword evidence="6 14" id="KW-0418">Kinase</keyword>
<dbReference type="InterPro" id="IPR011009">
    <property type="entry name" value="Kinase-like_dom_sf"/>
</dbReference>
<dbReference type="PROSITE" id="PS51178">
    <property type="entry name" value="PASTA"/>
    <property type="match status" value="1"/>
</dbReference>
<evidence type="ECO:0000256" key="9">
    <source>
        <dbReference type="ARBA" id="ARBA00048679"/>
    </source>
</evidence>
<evidence type="ECO:0000256" key="11">
    <source>
        <dbReference type="SAM" id="MobiDB-lite"/>
    </source>
</evidence>
<name>A0ABV3GFI3_MICGL</name>
<dbReference type="GO" id="GO:0016301">
    <property type="term" value="F:kinase activity"/>
    <property type="evidence" value="ECO:0007669"/>
    <property type="project" value="UniProtKB-KW"/>
</dbReference>
<dbReference type="SMART" id="SM00740">
    <property type="entry name" value="PASTA"/>
    <property type="match status" value="1"/>
</dbReference>